<reference evidence="2" key="1">
    <citation type="journal article" date="2013" name="Genetics">
        <title>The draft genome and transcriptome of Panagrellus redivivus are shaped by the harsh demands of a free-living lifestyle.</title>
        <authorList>
            <person name="Srinivasan J."/>
            <person name="Dillman A.R."/>
            <person name="Macchietto M.G."/>
            <person name="Heikkinen L."/>
            <person name="Lakso M."/>
            <person name="Fracchia K.M."/>
            <person name="Antoshechkin I."/>
            <person name="Mortazavi A."/>
            <person name="Wong G."/>
            <person name="Sternberg P.W."/>
        </authorList>
    </citation>
    <scope>NUCLEOTIDE SEQUENCE [LARGE SCALE GENOMIC DNA]</scope>
    <source>
        <strain evidence="2">MT8872</strain>
    </source>
</reference>
<name>A0A7E4VBW8_PANRE</name>
<evidence type="ECO:0000313" key="3">
    <source>
        <dbReference type="WBParaSite" id="Pan_g19100.t1"/>
    </source>
</evidence>
<sequence length="97" mass="11007">MTRFSSYLAIVAVLLSVLVLFADAWDFSSEEDFPRAVRTPGVKWMRFGKRAPNAKWMRFGKRAPNAKWMRFGKRSDGAANEVPAASESEFAPNVPYF</sequence>
<feature type="chain" id="PRO_5028893722" evidence="1">
    <location>
        <begin position="25"/>
        <end position="97"/>
    </location>
</feature>
<protein>
    <submittedName>
        <fullName evidence="3">Neuropeptide</fullName>
    </submittedName>
</protein>
<organism evidence="2 3">
    <name type="scientific">Panagrellus redivivus</name>
    <name type="common">Microworm</name>
    <dbReference type="NCBI Taxonomy" id="6233"/>
    <lineage>
        <taxon>Eukaryota</taxon>
        <taxon>Metazoa</taxon>
        <taxon>Ecdysozoa</taxon>
        <taxon>Nematoda</taxon>
        <taxon>Chromadorea</taxon>
        <taxon>Rhabditida</taxon>
        <taxon>Tylenchina</taxon>
        <taxon>Panagrolaimomorpha</taxon>
        <taxon>Panagrolaimoidea</taxon>
        <taxon>Panagrolaimidae</taxon>
        <taxon>Panagrellus</taxon>
    </lineage>
</organism>
<keyword evidence="2" id="KW-1185">Reference proteome</keyword>
<feature type="signal peptide" evidence="1">
    <location>
        <begin position="1"/>
        <end position="24"/>
    </location>
</feature>
<dbReference type="WBParaSite" id="Pan_g19100.t1">
    <property type="protein sequence ID" value="Pan_g19100.t1"/>
    <property type="gene ID" value="Pan_g19100"/>
</dbReference>
<evidence type="ECO:0000313" key="2">
    <source>
        <dbReference type="Proteomes" id="UP000492821"/>
    </source>
</evidence>
<dbReference type="AlphaFoldDB" id="A0A7E4VBW8"/>
<reference evidence="3" key="2">
    <citation type="submission" date="2020-10" db="UniProtKB">
        <authorList>
            <consortium name="WormBaseParasite"/>
        </authorList>
    </citation>
    <scope>IDENTIFICATION</scope>
</reference>
<proteinExistence type="predicted"/>
<accession>A0A7E4VBW8</accession>
<keyword evidence="1" id="KW-0732">Signal</keyword>
<evidence type="ECO:0000256" key="1">
    <source>
        <dbReference type="SAM" id="SignalP"/>
    </source>
</evidence>
<dbReference type="Proteomes" id="UP000492821">
    <property type="component" value="Unassembled WGS sequence"/>
</dbReference>